<protein>
    <submittedName>
        <fullName evidence="1">Uncharacterized protein</fullName>
    </submittedName>
</protein>
<reference evidence="1 2" key="1">
    <citation type="submission" date="2019-08" db="EMBL/GenBank/DDBJ databases">
        <title>The genome of the soybean aphid Biotype 1, its phylome, world population structure and adaptation to the North American continent.</title>
        <authorList>
            <person name="Giordano R."/>
            <person name="Donthu R.K."/>
            <person name="Hernandez A.G."/>
            <person name="Wright C.L."/>
            <person name="Zimin A.V."/>
        </authorList>
    </citation>
    <scope>NUCLEOTIDE SEQUENCE [LARGE SCALE GENOMIC DNA]</scope>
    <source>
        <tissue evidence="1">Whole aphids</tissue>
    </source>
</reference>
<organism evidence="1 2">
    <name type="scientific">Aphis glycines</name>
    <name type="common">Soybean aphid</name>
    <dbReference type="NCBI Taxonomy" id="307491"/>
    <lineage>
        <taxon>Eukaryota</taxon>
        <taxon>Metazoa</taxon>
        <taxon>Ecdysozoa</taxon>
        <taxon>Arthropoda</taxon>
        <taxon>Hexapoda</taxon>
        <taxon>Insecta</taxon>
        <taxon>Pterygota</taxon>
        <taxon>Neoptera</taxon>
        <taxon>Paraneoptera</taxon>
        <taxon>Hemiptera</taxon>
        <taxon>Sternorrhyncha</taxon>
        <taxon>Aphidomorpha</taxon>
        <taxon>Aphidoidea</taxon>
        <taxon>Aphididae</taxon>
        <taxon>Aphidini</taxon>
        <taxon>Aphis</taxon>
        <taxon>Aphis</taxon>
    </lineage>
</organism>
<name>A0A6G0U393_APHGL</name>
<proteinExistence type="predicted"/>
<dbReference type="AlphaFoldDB" id="A0A6G0U393"/>
<dbReference type="Proteomes" id="UP000475862">
    <property type="component" value="Unassembled WGS sequence"/>
</dbReference>
<accession>A0A6G0U393</accession>
<evidence type="ECO:0000313" key="2">
    <source>
        <dbReference type="Proteomes" id="UP000475862"/>
    </source>
</evidence>
<dbReference type="OrthoDB" id="10569135at2759"/>
<keyword evidence="2" id="KW-1185">Reference proteome</keyword>
<comment type="caution">
    <text evidence="1">The sequence shown here is derived from an EMBL/GenBank/DDBJ whole genome shotgun (WGS) entry which is preliminary data.</text>
</comment>
<gene>
    <name evidence="1" type="ORF">AGLY_003161</name>
</gene>
<sequence>MNFFSSISCLYREATINNLKFRLPATINVMRSPSILMKIVRYLKQHAIPRRNASLVSEDYIPVVPKVATIKTTHKEPCIKFSKLFGHPHIVIDTLKKISQKNRKFQWSINNSKKIPLTLTFGENFKFSKIVYYESDCYSSNMYCFQKFLFRNHKSKYLLHSYLNTTDLRLIDYIKTNYYNTTVIVPFILILSYETEPITLTLMFWLT</sequence>
<evidence type="ECO:0000313" key="1">
    <source>
        <dbReference type="EMBL" id="KAE9543250.1"/>
    </source>
</evidence>
<dbReference type="EMBL" id="VYZN01000009">
    <property type="protein sequence ID" value="KAE9543250.1"/>
    <property type="molecule type" value="Genomic_DNA"/>
</dbReference>